<proteinExistence type="predicted"/>
<evidence type="ECO:0000313" key="2">
    <source>
        <dbReference type="Proteomes" id="UP000051751"/>
    </source>
</evidence>
<comment type="caution">
    <text evidence="1">The sequence shown here is derived from an EMBL/GenBank/DDBJ whole genome shotgun (WGS) entry which is preliminary data.</text>
</comment>
<dbReference type="PATRIC" id="fig|81857.3.peg.2241"/>
<accession>A0A0R2FLV7</accession>
<organism evidence="1 2">
    <name type="scientific">Lactobacillus selangorensis</name>
    <dbReference type="NCBI Taxonomy" id="81857"/>
    <lineage>
        <taxon>Bacteria</taxon>
        <taxon>Bacillati</taxon>
        <taxon>Bacillota</taxon>
        <taxon>Bacilli</taxon>
        <taxon>Lactobacillales</taxon>
        <taxon>Lactobacillaceae</taxon>
        <taxon>Lactobacillus</taxon>
    </lineage>
</organism>
<dbReference type="AlphaFoldDB" id="A0A0R2FLV7"/>
<gene>
    <name evidence="1" type="ORF">IV38_GL002181</name>
</gene>
<protein>
    <submittedName>
        <fullName evidence="1">Uncharacterized protein</fullName>
    </submittedName>
</protein>
<name>A0A0R2FLV7_9LACO</name>
<reference evidence="1 2" key="1">
    <citation type="journal article" date="2015" name="Genome Announc.">
        <title>Expanding the biotechnology potential of lactobacilli through comparative genomics of 213 strains and associated genera.</title>
        <authorList>
            <person name="Sun Z."/>
            <person name="Harris H.M."/>
            <person name="McCann A."/>
            <person name="Guo C."/>
            <person name="Argimon S."/>
            <person name="Zhang W."/>
            <person name="Yang X."/>
            <person name="Jeffery I.B."/>
            <person name="Cooney J.C."/>
            <person name="Kagawa T.F."/>
            <person name="Liu W."/>
            <person name="Song Y."/>
            <person name="Salvetti E."/>
            <person name="Wrobel A."/>
            <person name="Rasinkangas P."/>
            <person name="Parkhill J."/>
            <person name="Rea M.C."/>
            <person name="O'Sullivan O."/>
            <person name="Ritari J."/>
            <person name="Douillard F.P."/>
            <person name="Paul Ross R."/>
            <person name="Yang R."/>
            <person name="Briner A.E."/>
            <person name="Felis G.E."/>
            <person name="de Vos W.M."/>
            <person name="Barrangou R."/>
            <person name="Klaenhammer T.R."/>
            <person name="Caufield P.W."/>
            <person name="Cui Y."/>
            <person name="Zhang H."/>
            <person name="O'Toole P.W."/>
        </authorList>
    </citation>
    <scope>NUCLEOTIDE SEQUENCE [LARGE SCALE GENOMIC DNA]</scope>
    <source>
        <strain evidence="1 2">ATCC BAA-66</strain>
    </source>
</reference>
<dbReference type="Proteomes" id="UP000051751">
    <property type="component" value="Unassembled WGS sequence"/>
</dbReference>
<sequence>MVMIYKGKQYSSTHGTMAEAIAAREALKDKLWPKPEEIQAKETYAMTDLDKARQLFKEFPKEYGPISRFSGMSGPTLHDYAKGRTDLAKAAWYRVFILARIYDHFHELATIRDNAADRKFWYAENGISAMTDLDKLKTLMTGHVLTNAEIARRSGVPVTTVNDYYRKPDLANTGWENIHKIAVLYDKIVAEQKEQAKDKS</sequence>
<dbReference type="EMBL" id="JQAT01000009">
    <property type="protein sequence ID" value="KRN27349.1"/>
    <property type="molecule type" value="Genomic_DNA"/>
</dbReference>
<evidence type="ECO:0000313" key="1">
    <source>
        <dbReference type="EMBL" id="KRN27349.1"/>
    </source>
</evidence>